<organism evidence="1">
    <name type="scientific">bioreactor metagenome</name>
    <dbReference type="NCBI Taxonomy" id="1076179"/>
    <lineage>
        <taxon>unclassified sequences</taxon>
        <taxon>metagenomes</taxon>
        <taxon>ecological metagenomes</taxon>
    </lineage>
</organism>
<evidence type="ECO:0000313" key="1">
    <source>
        <dbReference type="EMBL" id="MPN32553.1"/>
    </source>
</evidence>
<protein>
    <submittedName>
        <fullName evidence="1">Uncharacterized protein</fullName>
    </submittedName>
</protein>
<comment type="caution">
    <text evidence="1">The sequence shown here is derived from an EMBL/GenBank/DDBJ whole genome shotgun (WGS) entry which is preliminary data.</text>
</comment>
<accession>A0A645H9T5</accession>
<name>A0A645H9T5_9ZZZZ</name>
<proteinExistence type="predicted"/>
<dbReference type="EMBL" id="VSSQ01084626">
    <property type="protein sequence ID" value="MPN32553.1"/>
    <property type="molecule type" value="Genomic_DNA"/>
</dbReference>
<reference evidence="1" key="1">
    <citation type="submission" date="2019-08" db="EMBL/GenBank/DDBJ databases">
        <authorList>
            <person name="Kucharzyk K."/>
            <person name="Murdoch R.W."/>
            <person name="Higgins S."/>
            <person name="Loffler F."/>
        </authorList>
    </citation>
    <scope>NUCLEOTIDE SEQUENCE</scope>
</reference>
<dbReference type="AlphaFoldDB" id="A0A645H9T5"/>
<sequence>MNAVELELQVGARRIGAGPRNQLRIHGCRAQPAVPREKPLCSPTQFGWQAVGDVVDGQRATGAEAHAGAHMVQQMAAHVRIAKAHGDAQALQHFRLPDP</sequence>
<gene>
    <name evidence="1" type="ORF">SDC9_180032</name>
</gene>